<dbReference type="SMART" id="SM00267">
    <property type="entry name" value="GGDEF"/>
    <property type="match status" value="1"/>
</dbReference>
<dbReference type="RefSeq" id="WP_380248047.1">
    <property type="nucleotide sequence ID" value="NZ_JBHUII010000001.1"/>
</dbReference>
<dbReference type="PANTHER" id="PTHR44757">
    <property type="entry name" value="DIGUANYLATE CYCLASE DGCP"/>
    <property type="match status" value="1"/>
</dbReference>
<dbReference type="InterPro" id="IPR035965">
    <property type="entry name" value="PAS-like_dom_sf"/>
</dbReference>
<dbReference type="Gene3D" id="3.30.450.20">
    <property type="entry name" value="PAS domain"/>
    <property type="match status" value="1"/>
</dbReference>
<dbReference type="Gene3D" id="3.20.20.450">
    <property type="entry name" value="EAL domain"/>
    <property type="match status" value="1"/>
</dbReference>
<dbReference type="InterPro" id="IPR000160">
    <property type="entry name" value="GGDEF_dom"/>
</dbReference>
<evidence type="ECO:0000259" key="3">
    <source>
        <dbReference type="PROSITE" id="PS50887"/>
    </source>
</evidence>
<dbReference type="InterPro" id="IPR000700">
    <property type="entry name" value="PAS-assoc_C"/>
</dbReference>
<dbReference type="PANTHER" id="PTHR44757:SF2">
    <property type="entry name" value="BIOFILM ARCHITECTURE MAINTENANCE PROTEIN MBAA"/>
    <property type="match status" value="1"/>
</dbReference>
<dbReference type="NCBIfam" id="TIGR00254">
    <property type="entry name" value="GGDEF"/>
    <property type="match status" value="1"/>
</dbReference>
<dbReference type="SUPFAM" id="SSF55073">
    <property type="entry name" value="Nucleotide cyclase"/>
    <property type="match status" value="1"/>
</dbReference>
<gene>
    <name evidence="4" type="ORF">ACFSKO_02445</name>
</gene>
<sequence length="582" mass="64944">MLRSARNNLDLSQLDQMTTALEASGDVMYEWDLATDSLMWLGRISTLFGLEGKLVPTTGETYHNRINPEDLPSRMRNLTDHFAGEAYYDCEYRVRDGAGNFQWVHDRGAVEVSTSGSPTRLTGVLRPVTIRKQAEARLEYLASYDELSGHFNKLRLRESLDFALEQAIRYDNEGAFLAVGVDHLGMINTAYGFEAGDAVLVEVGERLDKSIRGADIVGRLGGDRFGVIMSVATVEEADAIADRVLQTVRETPFEINDERIYVTVSVGFVLFPEQTKTSFDAFAKAESALLDAKSNGRDCVKPYKLTTEQCENYRTSMVIGEEVKLALKEDRIALAYQPIVDSQTNELVLVEALLRMYDRDGNVVPAGKFIPVVEQLGMIRVIDRRVLELALEDLVRYPHITMAVNISGLTASDRSWLRALTSKVKSRPDLAERLIVEITETAALHDLEESARFVSAVRQLGCKVAIDDFGAGYTTFRHLKTLTVDIIKIDGSFISGIIENEENQIFVRNLLGLAKALNHTTIAEFVETAEEAEFLANEGIDLLQGFYFGKPEIDPDWIIEKNLVDNTVSFPGPKTMVNKCNK</sequence>
<dbReference type="Proteomes" id="UP001597294">
    <property type="component" value="Unassembled WGS sequence"/>
</dbReference>
<dbReference type="PROSITE" id="PS50113">
    <property type="entry name" value="PAC"/>
    <property type="match status" value="1"/>
</dbReference>
<evidence type="ECO:0000313" key="5">
    <source>
        <dbReference type="Proteomes" id="UP001597294"/>
    </source>
</evidence>
<comment type="caution">
    <text evidence="4">The sequence shown here is derived from an EMBL/GenBank/DDBJ whole genome shotgun (WGS) entry which is preliminary data.</text>
</comment>
<dbReference type="Pfam" id="PF00563">
    <property type="entry name" value="EAL"/>
    <property type="match status" value="1"/>
</dbReference>
<feature type="domain" description="GGDEF" evidence="3">
    <location>
        <begin position="172"/>
        <end position="305"/>
    </location>
</feature>
<proteinExistence type="predicted"/>
<keyword evidence="5" id="KW-1185">Reference proteome</keyword>
<dbReference type="PROSITE" id="PS50883">
    <property type="entry name" value="EAL"/>
    <property type="match status" value="1"/>
</dbReference>
<reference evidence="5" key="1">
    <citation type="journal article" date="2019" name="Int. J. Syst. Evol. Microbiol.">
        <title>The Global Catalogue of Microorganisms (GCM) 10K type strain sequencing project: providing services to taxonomists for standard genome sequencing and annotation.</title>
        <authorList>
            <consortium name="The Broad Institute Genomics Platform"/>
            <consortium name="The Broad Institute Genome Sequencing Center for Infectious Disease"/>
            <person name="Wu L."/>
            <person name="Ma J."/>
        </authorList>
    </citation>
    <scope>NUCLEOTIDE SEQUENCE [LARGE SCALE GENOMIC DNA]</scope>
    <source>
        <strain evidence="5">CGMCC 4.7192</strain>
    </source>
</reference>
<dbReference type="SUPFAM" id="SSF55785">
    <property type="entry name" value="PYP-like sensor domain (PAS domain)"/>
    <property type="match status" value="1"/>
</dbReference>
<dbReference type="CDD" id="cd01949">
    <property type="entry name" value="GGDEF"/>
    <property type="match status" value="1"/>
</dbReference>
<dbReference type="InterPro" id="IPR035919">
    <property type="entry name" value="EAL_sf"/>
</dbReference>
<dbReference type="Pfam" id="PF00990">
    <property type="entry name" value="GGDEF"/>
    <property type="match status" value="1"/>
</dbReference>
<feature type="domain" description="EAL" evidence="2">
    <location>
        <begin position="316"/>
        <end position="565"/>
    </location>
</feature>
<protein>
    <submittedName>
        <fullName evidence="4">Bifunctional diguanylate cyclase/phosphodiesterase</fullName>
    </submittedName>
</protein>
<dbReference type="PROSITE" id="PS50887">
    <property type="entry name" value="GGDEF"/>
    <property type="match status" value="1"/>
</dbReference>
<name>A0ABW5BFN5_9PROT</name>
<dbReference type="InterPro" id="IPR001633">
    <property type="entry name" value="EAL_dom"/>
</dbReference>
<dbReference type="InterPro" id="IPR013655">
    <property type="entry name" value="PAS_fold_3"/>
</dbReference>
<feature type="domain" description="PAC" evidence="1">
    <location>
        <begin position="88"/>
        <end position="140"/>
    </location>
</feature>
<dbReference type="InterPro" id="IPR043128">
    <property type="entry name" value="Rev_trsase/Diguanyl_cyclase"/>
</dbReference>
<accession>A0ABW5BFN5</accession>
<evidence type="ECO:0000259" key="2">
    <source>
        <dbReference type="PROSITE" id="PS50883"/>
    </source>
</evidence>
<dbReference type="SUPFAM" id="SSF141868">
    <property type="entry name" value="EAL domain-like"/>
    <property type="match status" value="1"/>
</dbReference>
<dbReference type="Pfam" id="PF08447">
    <property type="entry name" value="PAS_3"/>
    <property type="match status" value="1"/>
</dbReference>
<dbReference type="InterPro" id="IPR029787">
    <property type="entry name" value="Nucleotide_cyclase"/>
</dbReference>
<evidence type="ECO:0000259" key="1">
    <source>
        <dbReference type="PROSITE" id="PS50113"/>
    </source>
</evidence>
<dbReference type="SMART" id="SM00052">
    <property type="entry name" value="EAL"/>
    <property type="match status" value="1"/>
</dbReference>
<dbReference type="InterPro" id="IPR052155">
    <property type="entry name" value="Biofilm_reg_signaling"/>
</dbReference>
<dbReference type="Gene3D" id="3.30.70.270">
    <property type="match status" value="1"/>
</dbReference>
<dbReference type="CDD" id="cd01948">
    <property type="entry name" value="EAL"/>
    <property type="match status" value="1"/>
</dbReference>
<organism evidence="4 5">
    <name type="scientific">Kiloniella antarctica</name>
    <dbReference type="NCBI Taxonomy" id="1550907"/>
    <lineage>
        <taxon>Bacteria</taxon>
        <taxon>Pseudomonadati</taxon>
        <taxon>Pseudomonadota</taxon>
        <taxon>Alphaproteobacteria</taxon>
        <taxon>Rhodospirillales</taxon>
        <taxon>Kiloniellaceae</taxon>
        <taxon>Kiloniella</taxon>
    </lineage>
</organism>
<evidence type="ECO:0000313" key="4">
    <source>
        <dbReference type="EMBL" id="MFD2204450.1"/>
    </source>
</evidence>
<dbReference type="EMBL" id="JBHUII010000001">
    <property type="protein sequence ID" value="MFD2204450.1"/>
    <property type="molecule type" value="Genomic_DNA"/>
</dbReference>